<gene>
    <name evidence="6" type="ORF">CINCED_3A008132</name>
</gene>
<keyword evidence="2 3" id="KW-0274">FAD</keyword>
<dbReference type="Proteomes" id="UP000325440">
    <property type="component" value="Unassembled WGS sequence"/>
</dbReference>
<dbReference type="SUPFAM" id="SSF54373">
    <property type="entry name" value="FAD-linked reductases, C-terminal domain"/>
    <property type="match status" value="1"/>
</dbReference>
<dbReference type="Gene3D" id="3.50.50.60">
    <property type="entry name" value="FAD/NAD(P)-binding domain"/>
    <property type="match status" value="1"/>
</dbReference>
<feature type="domain" description="Glucose-methanol-choline oxidoreductase N-terminal" evidence="5">
    <location>
        <begin position="312"/>
        <end position="326"/>
    </location>
</feature>
<dbReference type="GO" id="GO:0016614">
    <property type="term" value="F:oxidoreductase activity, acting on CH-OH group of donors"/>
    <property type="evidence" value="ECO:0007669"/>
    <property type="project" value="InterPro"/>
</dbReference>
<dbReference type="Pfam" id="PF05199">
    <property type="entry name" value="GMC_oxred_C"/>
    <property type="match status" value="1"/>
</dbReference>
<dbReference type="PIRSF" id="PIRSF000137">
    <property type="entry name" value="Alcohol_oxidase"/>
    <property type="match status" value="1"/>
</dbReference>
<evidence type="ECO:0000313" key="7">
    <source>
        <dbReference type="Proteomes" id="UP000325440"/>
    </source>
</evidence>
<protein>
    <submittedName>
        <fullName evidence="6">Glucose-methanol-choline oxidoreductase, C-terminal,Glucose-methanol-choline oxidoreductase, N</fullName>
    </submittedName>
</protein>
<dbReference type="SUPFAM" id="SSF51905">
    <property type="entry name" value="FAD/NAD(P)-binding domain"/>
    <property type="match status" value="1"/>
</dbReference>
<evidence type="ECO:0000256" key="2">
    <source>
        <dbReference type="PIRSR" id="PIRSR000137-2"/>
    </source>
</evidence>
<dbReference type="GO" id="GO:0050660">
    <property type="term" value="F:flavin adenine dinucleotide binding"/>
    <property type="evidence" value="ECO:0007669"/>
    <property type="project" value="InterPro"/>
</dbReference>
<dbReference type="PANTHER" id="PTHR11552">
    <property type="entry name" value="GLUCOSE-METHANOL-CHOLINE GMC OXIDOREDUCTASE"/>
    <property type="match status" value="1"/>
</dbReference>
<evidence type="ECO:0000259" key="5">
    <source>
        <dbReference type="PROSITE" id="PS00624"/>
    </source>
</evidence>
<dbReference type="InterPro" id="IPR000172">
    <property type="entry name" value="GMC_OxRdtase_N"/>
</dbReference>
<dbReference type="AlphaFoldDB" id="A0A5E4MQT4"/>
<evidence type="ECO:0000313" key="6">
    <source>
        <dbReference type="EMBL" id="VVC32217.1"/>
    </source>
</evidence>
<feature type="binding site" evidence="2">
    <location>
        <position position="139"/>
    </location>
    <ligand>
        <name>FAD</name>
        <dbReference type="ChEBI" id="CHEBI:57692"/>
    </ligand>
</feature>
<accession>A0A5E4MQT4</accession>
<dbReference type="Gene3D" id="3.30.560.10">
    <property type="entry name" value="Glucose Oxidase, domain 3"/>
    <property type="match status" value="1"/>
</dbReference>
<evidence type="ECO:0000256" key="3">
    <source>
        <dbReference type="RuleBase" id="RU003968"/>
    </source>
</evidence>
<dbReference type="PANTHER" id="PTHR11552:SF186">
    <property type="entry name" value="GLUCOSE-METHANOL-CHOLINE OXIDOREDUCTASE N-TERMINAL DOMAIN-CONTAINING PROTEIN"/>
    <property type="match status" value="1"/>
</dbReference>
<dbReference type="PROSITE" id="PS00624">
    <property type="entry name" value="GMC_OXRED_2"/>
    <property type="match status" value="1"/>
</dbReference>
<keyword evidence="3" id="KW-0285">Flavoprotein</keyword>
<dbReference type="EMBL" id="CABPRJ010000954">
    <property type="protein sequence ID" value="VVC32217.1"/>
    <property type="molecule type" value="Genomic_DNA"/>
</dbReference>
<sequence>MVPNPFAARLATRIAMSYGPSVSYILLIRVAILFFRPDIEDTGHRIVDRRITEIKDKYDFVVVGGGSAGSVLANRLSENPDWTVLLIEAGIDEPSLSDIPLLYPSLQRTSVDWQYKTEPSQSSCLGFNGNQSNWPRGKVIGGSSVLNAMFYVRGNRKDYDAWYEAGNEGWSYRDVLPYFIKSQDIRIPELMESKYHGRGGYLTVEHFRSRSPIVKNFLEAAKEIGYDEVDINGERQTGFTLSQGTLRDGLRCSTAKAFLRPIKDRPNLHISLQTHALKIVFENGRATGVLISKLGRIPTLVRAEKEVVLSAGAINSPHLLMLSGIGPADKMWKAGIKIVKHVPGVGKNLQDHIAMGGVTYLFDSPDESSPLGLGIVIPRVLTLNSFIQFFRDKNGPFYRIPLGEAMGFVNTYYNKDPDWPDIQLFMATAGDNDDGGLLNKRDVGITDEYYDQVFEPILYQDAFTVAPLLLRPYSRGYIEITSANPYTAPKIVPNYLSDPRDVKVIVEGAKIGYSISQTAAMGRINTTIHNIPTPGCERHRFLSDDYWECQARHYTMTIYHPVGTCKMGPKSDEFAVVDERLRVRAVRGLRVVDASVMPTIVNGNTNAPTIMIAEKASDMIKQDWAGHTKTPGKTCNVKKTVSRWW</sequence>
<evidence type="ECO:0000259" key="4">
    <source>
        <dbReference type="PROSITE" id="PS00623"/>
    </source>
</evidence>
<dbReference type="InterPro" id="IPR036188">
    <property type="entry name" value="FAD/NAD-bd_sf"/>
</dbReference>
<evidence type="ECO:0000256" key="1">
    <source>
        <dbReference type="ARBA" id="ARBA00010790"/>
    </source>
</evidence>
<keyword evidence="7" id="KW-1185">Reference proteome</keyword>
<dbReference type="InterPro" id="IPR007867">
    <property type="entry name" value="GMC_OxRtase_C"/>
</dbReference>
<dbReference type="InterPro" id="IPR012132">
    <property type="entry name" value="GMC_OxRdtase"/>
</dbReference>
<feature type="domain" description="Glucose-methanol-choline oxidoreductase N-terminal" evidence="4">
    <location>
        <begin position="137"/>
        <end position="160"/>
    </location>
</feature>
<comment type="cofactor">
    <cofactor evidence="2">
        <name>FAD</name>
        <dbReference type="ChEBI" id="CHEBI:57692"/>
    </cofactor>
</comment>
<name>A0A5E4MQT4_9HEMI</name>
<dbReference type="OrthoDB" id="269227at2759"/>
<dbReference type="PROSITE" id="PS00623">
    <property type="entry name" value="GMC_OXRED_1"/>
    <property type="match status" value="1"/>
</dbReference>
<comment type="similarity">
    <text evidence="1 3">Belongs to the GMC oxidoreductase family.</text>
</comment>
<proteinExistence type="inferred from homology"/>
<reference evidence="6 7" key="1">
    <citation type="submission" date="2019-08" db="EMBL/GenBank/DDBJ databases">
        <authorList>
            <person name="Alioto T."/>
            <person name="Alioto T."/>
            <person name="Gomez Garrido J."/>
        </authorList>
    </citation>
    <scope>NUCLEOTIDE SEQUENCE [LARGE SCALE GENOMIC DNA]</scope>
</reference>
<organism evidence="6 7">
    <name type="scientific">Cinara cedri</name>
    <dbReference type="NCBI Taxonomy" id="506608"/>
    <lineage>
        <taxon>Eukaryota</taxon>
        <taxon>Metazoa</taxon>
        <taxon>Ecdysozoa</taxon>
        <taxon>Arthropoda</taxon>
        <taxon>Hexapoda</taxon>
        <taxon>Insecta</taxon>
        <taxon>Pterygota</taxon>
        <taxon>Neoptera</taxon>
        <taxon>Paraneoptera</taxon>
        <taxon>Hemiptera</taxon>
        <taxon>Sternorrhyncha</taxon>
        <taxon>Aphidomorpha</taxon>
        <taxon>Aphidoidea</taxon>
        <taxon>Aphididae</taxon>
        <taxon>Lachninae</taxon>
        <taxon>Cinara</taxon>
    </lineage>
</organism>
<dbReference type="Pfam" id="PF00732">
    <property type="entry name" value="GMC_oxred_N"/>
    <property type="match status" value="1"/>
</dbReference>